<dbReference type="Gene3D" id="3.40.50.10490">
    <property type="entry name" value="Glucose-6-phosphate isomerase like protein, domain 1"/>
    <property type="match status" value="1"/>
</dbReference>
<dbReference type="AlphaFoldDB" id="A0A0B7IU40"/>
<dbReference type="EC" id="5.3.1.27" evidence="3"/>
<gene>
    <name evidence="3" type="primary">rmpB</name>
    <name evidence="3" type="ORF">BN1209_0772</name>
</gene>
<dbReference type="GO" id="GO:0043800">
    <property type="term" value="F:6-phospho-3-hexuloisomerase activity"/>
    <property type="evidence" value="ECO:0007669"/>
    <property type="project" value="UniProtKB-EC"/>
</dbReference>
<dbReference type="KEGG" id="mbac:BN1209_0772"/>
<comment type="similarity">
    <text evidence="1">Belongs to the SIS family. PHI subfamily.</text>
</comment>
<dbReference type="PROSITE" id="PS51464">
    <property type="entry name" value="SIS"/>
    <property type="match status" value="1"/>
</dbReference>
<dbReference type="OrthoDB" id="9797832at2"/>
<dbReference type="CDD" id="cd05005">
    <property type="entry name" value="SIS_PHI"/>
    <property type="match status" value="1"/>
</dbReference>
<dbReference type="EMBL" id="LN794158">
    <property type="protein sequence ID" value="CEN55815.1"/>
    <property type="molecule type" value="Genomic_DNA"/>
</dbReference>
<dbReference type="InterPro" id="IPR046348">
    <property type="entry name" value="SIS_dom_sf"/>
</dbReference>
<dbReference type="GO" id="GO:1901135">
    <property type="term" value="P:carbohydrate derivative metabolic process"/>
    <property type="evidence" value="ECO:0007669"/>
    <property type="project" value="InterPro"/>
</dbReference>
<evidence type="ECO:0000313" key="4">
    <source>
        <dbReference type="Proteomes" id="UP000056322"/>
    </source>
</evidence>
<dbReference type="HOGENOM" id="CLU_094236_1_0_4"/>
<dbReference type="GO" id="GO:0097367">
    <property type="term" value="F:carbohydrate derivative binding"/>
    <property type="evidence" value="ECO:0007669"/>
    <property type="project" value="InterPro"/>
</dbReference>
<sequence>MDHQKLILDKLTGILAVTDNKSAQLLELVEKAGRTFIGGAGRSLLVSRFFAMRLVHAGYNVNMIGEVVTPAIKAGDLLILVSGSGGTETLLPFVKKAKSVGAKLVVISMKKSSPMADVADLVIQIGQDDSFPLTLGMPMGSQFELSTLIFLEGAISELIHAKGLTEEGMRALHANLE</sequence>
<protein>
    <submittedName>
        <fullName evidence="3">3-hexulose-6-phosphate isomerase</fullName>
        <ecNumber evidence="3">5.3.1.27</ecNumber>
    </submittedName>
</protein>
<keyword evidence="3" id="KW-0413">Isomerase</keyword>
<name>A0A0B7IU40_9PROT</name>
<evidence type="ECO:0000259" key="2">
    <source>
        <dbReference type="PROSITE" id="PS51464"/>
    </source>
</evidence>
<feature type="domain" description="SIS" evidence="2">
    <location>
        <begin position="25"/>
        <end position="164"/>
    </location>
</feature>
<accession>A0A0B7IU40</accession>
<dbReference type="PANTHER" id="PTHR43443:SF1">
    <property type="entry name" value="3-HEXULOSE-6-PHOSPHATE ISOMERASE"/>
    <property type="match status" value="1"/>
</dbReference>
<dbReference type="NCBIfam" id="TIGR03127">
    <property type="entry name" value="RuMP_HxlB"/>
    <property type="match status" value="1"/>
</dbReference>
<dbReference type="InterPro" id="IPR001347">
    <property type="entry name" value="SIS_dom"/>
</dbReference>
<dbReference type="RefSeq" id="WP_045751034.1">
    <property type="nucleotide sequence ID" value="NZ_LN794158.1"/>
</dbReference>
<dbReference type="PANTHER" id="PTHR43443">
    <property type="entry name" value="3-HEXULOSE-6-PHOSPHATE ISOMERASE"/>
    <property type="match status" value="1"/>
</dbReference>
<dbReference type="Proteomes" id="UP000056322">
    <property type="component" value="Chromosome 1"/>
</dbReference>
<dbReference type="SUPFAM" id="SSF53697">
    <property type="entry name" value="SIS domain"/>
    <property type="match status" value="1"/>
</dbReference>
<dbReference type="STRING" id="1581680.BN1209_0772"/>
<evidence type="ECO:0000256" key="1">
    <source>
        <dbReference type="ARBA" id="ARBA00009235"/>
    </source>
</evidence>
<dbReference type="InterPro" id="IPR017552">
    <property type="entry name" value="PHI/rmpB"/>
</dbReference>
<evidence type="ECO:0000313" key="3">
    <source>
        <dbReference type="EMBL" id="CEN55815.1"/>
    </source>
</evidence>
<dbReference type="Pfam" id="PF01380">
    <property type="entry name" value="SIS"/>
    <property type="match status" value="1"/>
</dbReference>
<reference evidence="4" key="1">
    <citation type="submission" date="2014-12" db="EMBL/GenBank/DDBJ databases">
        <authorList>
            <person name="Salcher M.M."/>
        </authorList>
    </citation>
    <scope>NUCLEOTIDE SEQUENCE [LARGE SCALE GENOMIC DNA]</scope>
    <source>
        <strain evidence="4">MMS-10A-171</strain>
    </source>
</reference>
<proteinExistence type="inferred from homology"/>
<keyword evidence="4" id="KW-1185">Reference proteome</keyword>
<organism evidence="3 4">
    <name type="scientific">Candidatus Methylopumilus turicensis</name>
    <dbReference type="NCBI Taxonomy" id="1581680"/>
    <lineage>
        <taxon>Bacteria</taxon>
        <taxon>Pseudomonadati</taxon>
        <taxon>Pseudomonadota</taxon>
        <taxon>Betaproteobacteria</taxon>
        <taxon>Nitrosomonadales</taxon>
        <taxon>Methylophilaceae</taxon>
        <taxon>Candidatus Methylopumilus</taxon>
    </lineage>
</organism>